<dbReference type="SUPFAM" id="SSF56672">
    <property type="entry name" value="DNA/RNA polymerases"/>
    <property type="match status" value="1"/>
</dbReference>
<proteinExistence type="predicted"/>
<gene>
    <name evidence="2" type="ORF">SLEP1_g23436</name>
</gene>
<keyword evidence="3" id="KW-1185">Reference proteome</keyword>
<dbReference type="PROSITE" id="PS50878">
    <property type="entry name" value="RT_POL"/>
    <property type="match status" value="1"/>
</dbReference>
<comment type="caution">
    <text evidence="2">The sequence shown here is derived from an EMBL/GenBank/DDBJ whole genome shotgun (WGS) entry which is preliminary data.</text>
</comment>
<accession>A0AAV5JPF4</accession>
<reference evidence="2 3" key="1">
    <citation type="journal article" date="2021" name="Commun. Biol.">
        <title>The genome of Shorea leprosula (Dipterocarpaceae) highlights the ecological relevance of drought in aseasonal tropical rainforests.</title>
        <authorList>
            <person name="Ng K.K.S."/>
            <person name="Kobayashi M.J."/>
            <person name="Fawcett J.A."/>
            <person name="Hatakeyama M."/>
            <person name="Paape T."/>
            <person name="Ng C.H."/>
            <person name="Ang C.C."/>
            <person name="Tnah L.H."/>
            <person name="Lee C.T."/>
            <person name="Nishiyama T."/>
            <person name="Sese J."/>
            <person name="O'Brien M.J."/>
            <person name="Copetti D."/>
            <person name="Mohd Noor M.I."/>
            <person name="Ong R.C."/>
            <person name="Putra M."/>
            <person name="Sireger I.Z."/>
            <person name="Indrioko S."/>
            <person name="Kosugi Y."/>
            <person name="Izuno A."/>
            <person name="Isagi Y."/>
            <person name="Lee S.L."/>
            <person name="Shimizu K.K."/>
        </authorList>
    </citation>
    <scope>NUCLEOTIDE SEQUENCE [LARGE SCALE GENOMIC DNA]</scope>
    <source>
        <strain evidence="2">214</strain>
    </source>
</reference>
<dbReference type="InterPro" id="IPR000477">
    <property type="entry name" value="RT_dom"/>
</dbReference>
<evidence type="ECO:0000313" key="3">
    <source>
        <dbReference type="Proteomes" id="UP001054252"/>
    </source>
</evidence>
<feature type="domain" description="Reverse transcriptase" evidence="1">
    <location>
        <begin position="225"/>
        <end position="483"/>
    </location>
</feature>
<dbReference type="AlphaFoldDB" id="A0AAV5JPF4"/>
<organism evidence="2 3">
    <name type="scientific">Rubroshorea leprosula</name>
    <dbReference type="NCBI Taxonomy" id="152421"/>
    <lineage>
        <taxon>Eukaryota</taxon>
        <taxon>Viridiplantae</taxon>
        <taxon>Streptophyta</taxon>
        <taxon>Embryophyta</taxon>
        <taxon>Tracheophyta</taxon>
        <taxon>Spermatophyta</taxon>
        <taxon>Magnoliopsida</taxon>
        <taxon>eudicotyledons</taxon>
        <taxon>Gunneridae</taxon>
        <taxon>Pentapetalae</taxon>
        <taxon>rosids</taxon>
        <taxon>malvids</taxon>
        <taxon>Malvales</taxon>
        <taxon>Dipterocarpaceae</taxon>
        <taxon>Rubroshorea</taxon>
    </lineage>
</organism>
<name>A0AAV5JPF4_9ROSI</name>
<evidence type="ECO:0000313" key="2">
    <source>
        <dbReference type="EMBL" id="GKV12265.1"/>
    </source>
</evidence>
<sequence>MIKKLWNSFEVEGYWGFKCKEKLKLLRHHLKAWNREAFGNIDNQYEEAMREIELIDSKCDTSDLTETDMLKRKEGLANLWQCLKKKESLWRQKSRATWIKEGDANTSFFHKVIIGKNKKNMVHGISNKGSWVYDPVLVKQIIMDHFKSQFSSQSLLRPFLDNLQFNRISEEDRLMLEAEFMEDEIKEAVFSCASDKALGPDGCNFHLIKSIWSIIESDVTNFIKEFHQNGKLVKGLNTSYITLVPKKKNSTSLQDYRPICMVGCLYKILAKVLANRLRKVIGKVISMSQSAFLKGRQLVDNVLALTKLVHDMKSRKHKGIIFKVDFEKAFDSVDWSYLDNMHSLLGFGEKWRSWIKECLSSASVSILVNGSPTQVFNMQRGLRQGYPYSPYLFLIAAKGLHSLINEAESKNLLNGVVVDGNTSVSHLQFADDTALICEVSVSSMWAIKFLLRWFEIMSGLKINFGKSTLYGLNVEESWLNMVATTLNCKHGSWKGKLLSFGGRITLLTSVFSALPLFYFSIFKIPKGTLNELTKIQRNFLWGGSDNCKKIAWVNWNWVCLAKSKGGLGIPDLANRNIALLGKWWSKFYDNTESEKLWKKIIVSKYYNGASNTVISNYVSPKMSLLWKDILSIGKENDRAFLCFNEGFSRQLGDGADTSFWEDIWLGTSPLKSEFPRLFNLASHKDSSVADLKPTHSGNWCFEWRRAPFGRELNELEKLVDIMRNVHISTGQLDHFIWRYCASGYTAKKAYIFLDDSNPCLDDNYCKLIWNQYVPPKVSVLIWRLLLNRLPSKENLILRGVDDLSNTNCVFCGAQMEDVNHLFAKCRKVQLLWSKICLWWGFSFVPPDNASLFILQLCSLPDSKKARNCWIPIVLATAWLIWYSRNGVIFKSMTWDENNLTDLVQSKTFEWIKGISTSAAFSFGDWCQFPMLCSKET</sequence>
<dbReference type="PANTHER" id="PTHR33116">
    <property type="entry name" value="REVERSE TRANSCRIPTASE ZINC-BINDING DOMAIN-CONTAINING PROTEIN-RELATED-RELATED"/>
    <property type="match status" value="1"/>
</dbReference>
<dbReference type="InterPro" id="IPR026960">
    <property type="entry name" value="RVT-Znf"/>
</dbReference>
<dbReference type="Proteomes" id="UP001054252">
    <property type="component" value="Unassembled WGS sequence"/>
</dbReference>
<dbReference type="PANTHER" id="PTHR33116:SF75">
    <property type="entry name" value="RIBONUCLEASE H PROTEIN"/>
    <property type="match status" value="1"/>
</dbReference>
<dbReference type="EMBL" id="BPVZ01000036">
    <property type="protein sequence ID" value="GKV12265.1"/>
    <property type="molecule type" value="Genomic_DNA"/>
</dbReference>
<protein>
    <recommendedName>
        <fullName evidence="1">Reverse transcriptase domain-containing protein</fullName>
    </recommendedName>
</protein>
<dbReference type="Pfam" id="PF00078">
    <property type="entry name" value="RVT_1"/>
    <property type="match status" value="1"/>
</dbReference>
<dbReference type="InterPro" id="IPR043502">
    <property type="entry name" value="DNA/RNA_pol_sf"/>
</dbReference>
<evidence type="ECO:0000259" key="1">
    <source>
        <dbReference type="PROSITE" id="PS50878"/>
    </source>
</evidence>
<dbReference type="Pfam" id="PF13966">
    <property type="entry name" value="zf-RVT"/>
    <property type="match status" value="1"/>
</dbReference>
<dbReference type="CDD" id="cd01650">
    <property type="entry name" value="RT_nLTR_like"/>
    <property type="match status" value="1"/>
</dbReference>